<organism evidence="1 2">
    <name type="scientific">Desulfamplus magnetovallimortis</name>
    <dbReference type="NCBI Taxonomy" id="1246637"/>
    <lineage>
        <taxon>Bacteria</taxon>
        <taxon>Pseudomonadati</taxon>
        <taxon>Thermodesulfobacteriota</taxon>
        <taxon>Desulfobacteria</taxon>
        <taxon>Desulfobacterales</taxon>
        <taxon>Desulfobacteraceae</taxon>
        <taxon>Desulfamplus</taxon>
    </lineage>
</organism>
<reference evidence="1 2" key="1">
    <citation type="submission" date="2017-03" db="EMBL/GenBank/DDBJ databases">
        <authorList>
            <person name="Afonso C.L."/>
            <person name="Miller P.J."/>
            <person name="Scott M.A."/>
            <person name="Spackman E."/>
            <person name="Goraichik I."/>
            <person name="Dimitrov K.M."/>
            <person name="Suarez D.L."/>
            <person name="Swayne D.E."/>
        </authorList>
    </citation>
    <scope>NUCLEOTIDE SEQUENCE [LARGE SCALE GENOMIC DNA]</scope>
    <source>
        <strain evidence="1">PRJEB14757</strain>
    </source>
</reference>
<accession>A0A1W1H9C0</accession>
<dbReference type="EMBL" id="FWEV01000076">
    <property type="protein sequence ID" value="SLM29005.1"/>
    <property type="molecule type" value="Genomic_DNA"/>
</dbReference>
<evidence type="ECO:0000313" key="1">
    <source>
        <dbReference type="EMBL" id="SLM29005.1"/>
    </source>
</evidence>
<dbReference type="Proteomes" id="UP000191931">
    <property type="component" value="Unassembled WGS sequence"/>
</dbReference>
<dbReference type="AlphaFoldDB" id="A0A1W1H9C0"/>
<name>A0A1W1H9C0_9BACT</name>
<sequence>MKVSVTACFENDFHPFDCGGNPPCTLLLIFNINIRETKDNKKGSNYLQR</sequence>
<gene>
    <name evidence="1" type="ORF">MTBBW1_1670021</name>
</gene>
<keyword evidence="2" id="KW-1185">Reference proteome</keyword>
<proteinExistence type="predicted"/>
<protein>
    <submittedName>
        <fullName evidence="1">Uncharacterized protein</fullName>
    </submittedName>
</protein>
<dbReference type="STRING" id="1246637.MTBBW1_1670021"/>
<evidence type="ECO:0000313" key="2">
    <source>
        <dbReference type="Proteomes" id="UP000191931"/>
    </source>
</evidence>